<name>A0A6J8BLI9_MYTCO</name>
<keyword evidence="2" id="KW-0040">ANK repeat</keyword>
<dbReference type="EMBL" id="CACVKT020003461">
    <property type="protein sequence ID" value="CAC5383970.1"/>
    <property type="molecule type" value="Genomic_DNA"/>
</dbReference>
<dbReference type="PANTHER" id="PTHR14491:SF7">
    <property type="entry name" value="SOSONDOWAH, ISOFORM G"/>
    <property type="match status" value="1"/>
</dbReference>
<dbReference type="PANTHER" id="PTHR14491">
    <property type="entry name" value="SOSONDOWAH, ISOFORM G"/>
    <property type="match status" value="1"/>
</dbReference>
<dbReference type="InterPro" id="IPR058889">
    <property type="entry name" value="WHD_SOWAHA-C"/>
</dbReference>
<dbReference type="Proteomes" id="UP000507470">
    <property type="component" value="Unassembled WGS sequence"/>
</dbReference>
<gene>
    <name evidence="5" type="ORF">MCOR_19659</name>
</gene>
<feature type="domain" description="SOWAHA-C winged helix-turn-helix" evidence="4">
    <location>
        <begin position="5"/>
        <end position="84"/>
    </location>
</feature>
<dbReference type="OrthoDB" id="60433at2759"/>
<proteinExistence type="predicted"/>
<feature type="compositionally biased region" description="Basic and acidic residues" evidence="3">
    <location>
        <begin position="105"/>
        <end position="117"/>
    </location>
</feature>
<sequence>MASGFTEEIVKDFIIKNGCKVTNHELVTKFKTFLNDPEFKVQNREKFKDYVNTLATIKVDEKGEKVLVLKKRYRPDNENQTDRAMSEPPDKLSGDDFDGGGMSKVKSEGHLSVKDNNSETSSLRGSMDTLSASSLASSTTSQNSSDPQQNEQMSKSKEDVNDSVISVKDRAKHLNKIQSESELQLTSEPNLVIERISPDIQETIKRMMLMMIHIPLVAAIHHIHQNKKNGWLHVLLENIMKYTEC</sequence>
<evidence type="ECO:0000259" key="4">
    <source>
        <dbReference type="Pfam" id="PF25877"/>
    </source>
</evidence>
<feature type="compositionally biased region" description="Basic and acidic residues" evidence="3">
    <location>
        <begin position="74"/>
        <end position="94"/>
    </location>
</feature>
<accession>A0A6J8BLI9</accession>
<evidence type="ECO:0000313" key="5">
    <source>
        <dbReference type="EMBL" id="CAC5383970.1"/>
    </source>
</evidence>
<evidence type="ECO:0000256" key="3">
    <source>
        <dbReference type="SAM" id="MobiDB-lite"/>
    </source>
</evidence>
<feature type="compositionally biased region" description="Low complexity" evidence="3">
    <location>
        <begin position="126"/>
        <end position="150"/>
    </location>
</feature>
<reference evidence="5 6" key="1">
    <citation type="submission" date="2020-06" db="EMBL/GenBank/DDBJ databases">
        <authorList>
            <person name="Li R."/>
            <person name="Bekaert M."/>
        </authorList>
    </citation>
    <scope>NUCLEOTIDE SEQUENCE [LARGE SCALE GENOMIC DNA]</scope>
    <source>
        <strain evidence="6">wild</strain>
    </source>
</reference>
<feature type="region of interest" description="Disordered" evidence="3">
    <location>
        <begin position="71"/>
        <end position="162"/>
    </location>
</feature>
<protein>
    <recommendedName>
        <fullName evidence="4">SOWAHA-C winged helix-turn-helix domain-containing protein</fullName>
    </recommendedName>
</protein>
<dbReference type="Pfam" id="PF25877">
    <property type="entry name" value="WHD_SOWAH"/>
    <property type="match status" value="1"/>
</dbReference>
<organism evidence="5 6">
    <name type="scientific">Mytilus coruscus</name>
    <name type="common">Sea mussel</name>
    <dbReference type="NCBI Taxonomy" id="42192"/>
    <lineage>
        <taxon>Eukaryota</taxon>
        <taxon>Metazoa</taxon>
        <taxon>Spiralia</taxon>
        <taxon>Lophotrochozoa</taxon>
        <taxon>Mollusca</taxon>
        <taxon>Bivalvia</taxon>
        <taxon>Autobranchia</taxon>
        <taxon>Pteriomorphia</taxon>
        <taxon>Mytilida</taxon>
        <taxon>Mytiloidea</taxon>
        <taxon>Mytilidae</taxon>
        <taxon>Mytilinae</taxon>
        <taxon>Mytilus</taxon>
    </lineage>
</organism>
<evidence type="ECO:0000256" key="1">
    <source>
        <dbReference type="ARBA" id="ARBA00022737"/>
    </source>
</evidence>
<dbReference type="AlphaFoldDB" id="A0A6J8BLI9"/>
<evidence type="ECO:0000313" key="6">
    <source>
        <dbReference type="Proteomes" id="UP000507470"/>
    </source>
</evidence>
<keyword evidence="1" id="KW-0677">Repeat</keyword>
<keyword evidence="6" id="KW-1185">Reference proteome</keyword>
<evidence type="ECO:0000256" key="2">
    <source>
        <dbReference type="ARBA" id="ARBA00023043"/>
    </source>
</evidence>